<dbReference type="Pfam" id="PF19420">
    <property type="entry name" value="DDAH_eukar"/>
    <property type="match status" value="1"/>
</dbReference>
<keyword evidence="2" id="KW-1185">Reference proteome</keyword>
<evidence type="ECO:0000313" key="2">
    <source>
        <dbReference type="Proteomes" id="UP001152795"/>
    </source>
</evidence>
<feature type="non-terminal residue" evidence="1">
    <location>
        <position position="313"/>
    </location>
</feature>
<dbReference type="EMBL" id="CACRXK020007471">
    <property type="protein sequence ID" value="CAB4012339.1"/>
    <property type="molecule type" value="Genomic_DNA"/>
</dbReference>
<dbReference type="GO" id="GO:0016990">
    <property type="term" value="F:arginine deiminase activity"/>
    <property type="evidence" value="ECO:0007669"/>
    <property type="project" value="TreeGrafter"/>
</dbReference>
<dbReference type="Gene3D" id="3.75.10.10">
    <property type="entry name" value="L-arginine/glycine Amidinotransferase, Chain A"/>
    <property type="match status" value="1"/>
</dbReference>
<dbReference type="PANTHER" id="PTHR47271">
    <property type="entry name" value="ARGININE DEIMINASE"/>
    <property type="match status" value="1"/>
</dbReference>
<gene>
    <name evidence="1" type="ORF">PACLA_8A018943</name>
</gene>
<dbReference type="SUPFAM" id="SSF55909">
    <property type="entry name" value="Pentein"/>
    <property type="match status" value="1"/>
</dbReference>
<dbReference type="OrthoDB" id="5912197at2759"/>
<dbReference type="Proteomes" id="UP001152795">
    <property type="component" value="Unassembled WGS sequence"/>
</dbReference>
<evidence type="ECO:0000313" key="1">
    <source>
        <dbReference type="EMBL" id="CAB4012339.1"/>
    </source>
</evidence>
<protein>
    <submittedName>
        <fullName evidence="1">Uncharacterized protein</fullName>
    </submittedName>
</protein>
<reference evidence="1" key="1">
    <citation type="submission" date="2020-04" db="EMBL/GenBank/DDBJ databases">
        <authorList>
            <person name="Alioto T."/>
            <person name="Alioto T."/>
            <person name="Gomez Garrido J."/>
        </authorList>
    </citation>
    <scope>NUCLEOTIDE SEQUENCE</scope>
    <source>
        <strain evidence="1">A484AB</strain>
    </source>
</reference>
<organism evidence="1 2">
    <name type="scientific">Paramuricea clavata</name>
    <name type="common">Red gorgonian</name>
    <name type="synonym">Violescent sea-whip</name>
    <dbReference type="NCBI Taxonomy" id="317549"/>
    <lineage>
        <taxon>Eukaryota</taxon>
        <taxon>Metazoa</taxon>
        <taxon>Cnidaria</taxon>
        <taxon>Anthozoa</taxon>
        <taxon>Octocorallia</taxon>
        <taxon>Malacalcyonacea</taxon>
        <taxon>Plexauridae</taxon>
        <taxon>Paramuricea</taxon>
    </lineage>
</organism>
<name>A0A6S7I5W6_PARCT</name>
<dbReference type="GO" id="GO:0019546">
    <property type="term" value="P:L-arginine deiminase pathway"/>
    <property type="evidence" value="ECO:0007669"/>
    <property type="project" value="TreeGrafter"/>
</dbReference>
<dbReference type="AlphaFoldDB" id="A0A6S7I5W6"/>
<accession>A0A6S7I5W6</accession>
<sequence>INEYYIFAYCRSSMAALKVASNFSKISMAPWYKTVMMCRPKFFDVRHRFLNAHMDMRIAVKKNLALTQWENAYKTLLANNIKVDLLEPHPDLPDMVFTANAGIVHGNKAVVSSFGAVPRQPETHYHIPFFKERGFEVINPIDDGVEIEGCGDFMPTHNGENFFVAYGFRSSFKAYAYLKDVLSLPKDRLHHMKLMDPYFYHIDTALMSLTHGHLMYYPGAFDKESEEKILDVGGDKTIAIGKEDAMDFACNSVNFEESGEHIIVGNKFSDILKDKLTNFGYKVIETPYQQFLLAGGSIRCSVLDIGKSDEMAS</sequence>
<proteinExistence type="predicted"/>
<comment type="caution">
    <text evidence="1">The sequence shown here is derived from an EMBL/GenBank/DDBJ whole genome shotgun (WGS) entry which is preliminary data.</text>
</comment>
<dbReference type="PANTHER" id="PTHR47271:SF2">
    <property type="entry name" value="ARGININE DEIMINASE"/>
    <property type="match status" value="1"/>
</dbReference>